<organism evidence="2 3">
    <name type="scientific">Helianthus annuus</name>
    <name type="common">Common sunflower</name>
    <dbReference type="NCBI Taxonomy" id="4232"/>
    <lineage>
        <taxon>Eukaryota</taxon>
        <taxon>Viridiplantae</taxon>
        <taxon>Streptophyta</taxon>
        <taxon>Embryophyta</taxon>
        <taxon>Tracheophyta</taxon>
        <taxon>Spermatophyta</taxon>
        <taxon>Magnoliopsida</taxon>
        <taxon>eudicotyledons</taxon>
        <taxon>Gunneridae</taxon>
        <taxon>Pentapetalae</taxon>
        <taxon>asterids</taxon>
        <taxon>campanulids</taxon>
        <taxon>Asterales</taxon>
        <taxon>Asteraceae</taxon>
        <taxon>Asteroideae</taxon>
        <taxon>Heliantheae alliance</taxon>
        <taxon>Heliantheae</taxon>
        <taxon>Helianthus</taxon>
    </lineage>
</organism>
<evidence type="ECO:0000313" key="2">
    <source>
        <dbReference type="EMBL" id="OTF94343.1"/>
    </source>
</evidence>
<evidence type="ECO:0000313" key="3">
    <source>
        <dbReference type="Proteomes" id="UP000215914"/>
    </source>
</evidence>
<dbReference type="Proteomes" id="UP000215914">
    <property type="component" value="Chromosome 15"/>
</dbReference>
<dbReference type="EMBL" id="CM007904">
    <property type="protein sequence ID" value="OTF94343.1"/>
    <property type="molecule type" value="Genomic_DNA"/>
</dbReference>
<reference evidence="1" key="3">
    <citation type="submission" date="2020-06" db="EMBL/GenBank/DDBJ databases">
        <title>Helianthus annuus Genome sequencing and assembly Release 2.</title>
        <authorList>
            <person name="Gouzy J."/>
            <person name="Langlade N."/>
            <person name="Munos S."/>
        </authorList>
    </citation>
    <scope>NUCLEOTIDE SEQUENCE</scope>
    <source>
        <tissue evidence="1">Leaves</tissue>
    </source>
</reference>
<keyword evidence="3" id="KW-1185">Reference proteome</keyword>
<sequence>MSVVNPALVKEISSLTRNGTTIYIELQRVEQKIHKDEIFGYDIVSSLEGKYVVLLL</sequence>
<reference evidence="2" key="2">
    <citation type="submission" date="2017-02" db="EMBL/GenBank/DDBJ databases">
        <title>Sunflower complete genome.</title>
        <authorList>
            <person name="Langlade N."/>
            <person name="Munos S."/>
        </authorList>
    </citation>
    <scope>NUCLEOTIDE SEQUENCE [LARGE SCALE GENOMIC DNA]</scope>
    <source>
        <tissue evidence="2">Leaves</tissue>
    </source>
</reference>
<proteinExistence type="predicted"/>
<accession>A0A251S6G0</accession>
<evidence type="ECO:0000313" key="1">
    <source>
        <dbReference type="EMBL" id="KAF5763449.1"/>
    </source>
</evidence>
<gene>
    <name evidence="2" type="ORF">HannXRQ_Chr15g0471001</name>
    <name evidence="1" type="ORF">HanXRQr2_Chr15g0680301</name>
</gene>
<dbReference type="AlphaFoldDB" id="A0A251S6G0"/>
<dbReference type="Gramene" id="mRNA:HanXRQr2_Chr15g0680301">
    <property type="protein sequence ID" value="mRNA:HanXRQr2_Chr15g0680301"/>
    <property type="gene ID" value="HanXRQr2_Chr15g0680301"/>
</dbReference>
<reference evidence="1 3" key="1">
    <citation type="journal article" date="2017" name="Nature">
        <title>The sunflower genome provides insights into oil metabolism, flowering and Asterid evolution.</title>
        <authorList>
            <person name="Badouin H."/>
            <person name="Gouzy J."/>
            <person name="Grassa C.J."/>
            <person name="Murat F."/>
            <person name="Staton S.E."/>
            <person name="Cottret L."/>
            <person name="Lelandais-Briere C."/>
            <person name="Owens G.L."/>
            <person name="Carrere S."/>
            <person name="Mayjonade B."/>
            <person name="Legrand L."/>
            <person name="Gill N."/>
            <person name="Kane N.C."/>
            <person name="Bowers J.E."/>
            <person name="Hubner S."/>
            <person name="Bellec A."/>
            <person name="Berard A."/>
            <person name="Berges H."/>
            <person name="Blanchet N."/>
            <person name="Boniface M.C."/>
            <person name="Brunel D."/>
            <person name="Catrice O."/>
            <person name="Chaidir N."/>
            <person name="Claudel C."/>
            <person name="Donnadieu C."/>
            <person name="Faraut T."/>
            <person name="Fievet G."/>
            <person name="Helmstetter N."/>
            <person name="King M."/>
            <person name="Knapp S.J."/>
            <person name="Lai Z."/>
            <person name="Le Paslier M.C."/>
            <person name="Lippi Y."/>
            <person name="Lorenzon L."/>
            <person name="Mandel J.R."/>
            <person name="Marage G."/>
            <person name="Marchand G."/>
            <person name="Marquand E."/>
            <person name="Bret-Mestries E."/>
            <person name="Morien E."/>
            <person name="Nambeesan S."/>
            <person name="Nguyen T."/>
            <person name="Pegot-Espagnet P."/>
            <person name="Pouilly N."/>
            <person name="Raftis F."/>
            <person name="Sallet E."/>
            <person name="Schiex T."/>
            <person name="Thomas J."/>
            <person name="Vandecasteele C."/>
            <person name="Vares D."/>
            <person name="Vear F."/>
            <person name="Vautrin S."/>
            <person name="Crespi M."/>
            <person name="Mangin B."/>
            <person name="Burke J.M."/>
            <person name="Salse J."/>
            <person name="Munos S."/>
            <person name="Vincourt P."/>
            <person name="Rieseberg L.H."/>
            <person name="Langlade N.B."/>
        </authorList>
    </citation>
    <scope>NUCLEOTIDE SEQUENCE [LARGE SCALE GENOMIC DNA]</scope>
    <source>
        <strain evidence="3">cv. SF193</strain>
        <tissue evidence="1">Leaves</tissue>
    </source>
</reference>
<name>A0A251S6G0_HELAN</name>
<protein>
    <submittedName>
        <fullName evidence="2">Uncharacterized protein</fullName>
    </submittedName>
</protein>
<dbReference type="EMBL" id="MNCJ02000330">
    <property type="protein sequence ID" value="KAF5763449.1"/>
    <property type="molecule type" value="Genomic_DNA"/>
</dbReference>
<dbReference type="InParanoid" id="A0A251S6G0"/>